<dbReference type="EMBL" id="JAMZEL010000003">
    <property type="protein sequence ID" value="MCP1382937.1"/>
    <property type="molecule type" value="Genomic_DNA"/>
</dbReference>
<feature type="domain" description="Phosphatidic acid phosphatase type 2/haloperoxidase" evidence="1">
    <location>
        <begin position="314"/>
        <end position="423"/>
    </location>
</feature>
<organism evidence="2 3">
    <name type="scientific">Runella salmonicolor</name>
    <dbReference type="NCBI Taxonomy" id="2950278"/>
    <lineage>
        <taxon>Bacteria</taxon>
        <taxon>Pseudomonadati</taxon>
        <taxon>Bacteroidota</taxon>
        <taxon>Cytophagia</taxon>
        <taxon>Cytophagales</taxon>
        <taxon>Spirosomataceae</taxon>
        <taxon>Runella</taxon>
    </lineage>
</organism>
<keyword evidence="3" id="KW-1185">Reference proteome</keyword>
<dbReference type="SUPFAM" id="SSF48317">
    <property type="entry name" value="Acid phosphatase/Vanadium-dependent haloperoxidase"/>
    <property type="match status" value="1"/>
</dbReference>
<dbReference type="Gene3D" id="1.10.606.20">
    <property type="match status" value="1"/>
</dbReference>
<gene>
    <name evidence="2" type="ORF">NCI00_10900</name>
</gene>
<dbReference type="PANTHER" id="PTHR34599">
    <property type="entry name" value="PEROXIDASE-RELATED"/>
    <property type="match status" value="1"/>
</dbReference>
<evidence type="ECO:0000313" key="2">
    <source>
        <dbReference type="EMBL" id="MCP1382937.1"/>
    </source>
</evidence>
<dbReference type="InterPro" id="IPR052559">
    <property type="entry name" value="V-haloperoxidase"/>
</dbReference>
<dbReference type="Pfam" id="PF01569">
    <property type="entry name" value="PAP2"/>
    <property type="match status" value="1"/>
</dbReference>
<evidence type="ECO:0000313" key="3">
    <source>
        <dbReference type="Proteomes" id="UP001204772"/>
    </source>
</evidence>
<dbReference type="RefSeq" id="WP_253527397.1">
    <property type="nucleotide sequence ID" value="NZ_JAMZEL010000003.1"/>
</dbReference>
<comment type="caution">
    <text evidence="2">The sequence shown here is derived from an EMBL/GenBank/DDBJ whole genome shotgun (WGS) entry which is preliminary data.</text>
</comment>
<sequence>MAFPKIIFFCLQQSTISGVLLLLGVICSPQATGQNARFEETAFHQAHQLLTDVIVTDILTPPVASRVYVYAHVAAYETLVATRPSSHQSLAGQLSQLTPPPAPTHRINPAIAAIEALLTTGRTMIFSEQMFDESSAKIWQSFVQKGYSPDTLTLSRAYGRQVAQHILSWTTKDNYKATRAMRRYSPIKRPGMWLPTPPGYMAAVEPYWNRIRPLVLDSASQCKPTPNASFSTAPDSPFFRLAKEVHQVGQTLTPEQTLIANFWDCNPFFLNTKGHLNFGTKKLSPGGHWLSIAGQVAAQTNADILKSSAAYTLTAIALFDGFISCWDEKYRSNVIRPETYINAHIDEKWRPLLQTPPFPEYTSGHSVISSAVAVVLTHWFGDNIAFVDATEVPYGLPTRQFSSFKQAAEEASISRLYGGIHYRPAIENGQKQGQQIGEWVLQKIKLRKEK</sequence>
<protein>
    <submittedName>
        <fullName evidence="2">Vanadium-dependent haloperoxidase</fullName>
    </submittedName>
</protein>
<dbReference type="CDD" id="cd03398">
    <property type="entry name" value="PAP2_haloperoxidase"/>
    <property type="match status" value="1"/>
</dbReference>
<dbReference type="InterPro" id="IPR000326">
    <property type="entry name" value="PAP2/HPO"/>
</dbReference>
<name>A0ABT1FR11_9BACT</name>
<dbReference type="Proteomes" id="UP001204772">
    <property type="component" value="Unassembled WGS sequence"/>
</dbReference>
<proteinExistence type="predicted"/>
<reference evidence="2 3" key="1">
    <citation type="submission" date="2022-06" db="EMBL/GenBank/DDBJ databases">
        <title>Runella sp. S5 genome sequencing.</title>
        <authorList>
            <person name="Park S."/>
        </authorList>
    </citation>
    <scope>NUCLEOTIDE SEQUENCE [LARGE SCALE GENOMIC DNA]</scope>
    <source>
        <strain evidence="2 3">S5</strain>
    </source>
</reference>
<evidence type="ECO:0000259" key="1">
    <source>
        <dbReference type="Pfam" id="PF01569"/>
    </source>
</evidence>
<accession>A0ABT1FR11</accession>
<dbReference type="InterPro" id="IPR036938">
    <property type="entry name" value="PAP2/HPO_sf"/>
</dbReference>
<dbReference type="PANTHER" id="PTHR34599:SF1">
    <property type="entry name" value="PHOSPHATIDIC ACID PHOSPHATASE TYPE 2_HALOPEROXIDASE DOMAIN-CONTAINING PROTEIN"/>
    <property type="match status" value="1"/>
</dbReference>